<dbReference type="AlphaFoldDB" id="A0A2Z3H5U8"/>
<dbReference type="EMBL" id="CP025958">
    <property type="protein sequence ID" value="AWM40271.1"/>
    <property type="molecule type" value="Genomic_DNA"/>
</dbReference>
<evidence type="ECO:0000313" key="2">
    <source>
        <dbReference type="EMBL" id="AWM40271.1"/>
    </source>
</evidence>
<dbReference type="GO" id="GO:0016987">
    <property type="term" value="F:sigma factor activity"/>
    <property type="evidence" value="ECO:0007669"/>
    <property type="project" value="InterPro"/>
</dbReference>
<dbReference type="InterPro" id="IPR013249">
    <property type="entry name" value="RNA_pol_sigma70_r4_t2"/>
</dbReference>
<reference evidence="2 3" key="1">
    <citation type="submission" date="2018-01" db="EMBL/GenBank/DDBJ databases">
        <title>G. obscuriglobus.</title>
        <authorList>
            <person name="Franke J."/>
            <person name="Blomberg W."/>
            <person name="Selmecki A."/>
        </authorList>
    </citation>
    <scope>NUCLEOTIDE SEQUENCE [LARGE SCALE GENOMIC DNA]</scope>
    <source>
        <strain evidence="2 3">DSM 5831</strain>
    </source>
</reference>
<dbReference type="SUPFAM" id="SSF88659">
    <property type="entry name" value="Sigma3 and sigma4 domains of RNA polymerase sigma factors"/>
    <property type="match status" value="1"/>
</dbReference>
<dbReference type="Gene3D" id="1.10.10.10">
    <property type="entry name" value="Winged helix-like DNA-binding domain superfamily/Winged helix DNA-binding domain"/>
    <property type="match status" value="1"/>
</dbReference>
<accession>A0A2Z3H5U8</accession>
<proteinExistence type="predicted"/>
<organism evidence="2 3">
    <name type="scientific">Gemmata obscuriglobus</name>
    <dbReference type="NCBI Taxonomy" id="114"/>
    <lineage>
        <taxon>Bacteria</taxon>
        <taxon>Pseudomonadati</taxon>
        <taxon>Planctomycetota</taxon>
        <taxon>Planctomycetia</taxon>
        <taxon>Gemmatales</taxon>
        <taxon>Gemmataceae</taxon>
        <taxon>Gemmata</taxon>
    </lineage>
</organism>
<evidence type="ECO:0000313" key="3">
    <source>
        <dbReference type="Proteomes" id="UP000245802"/>
    </source>
</evidence>
<dbReference type="KEGG" id="gog:C1280_26890"/>
<sequence>MGVSETVQVTVAVPDAAIAAVYEWACGHARYRAKGATEVEDELTDAATNAVMWAIKNCTDATTFENFAKAAVRRWVWRQMHRIKRKRANRPRAADPTTEGTIESMCARTEKPVRPVLMDDLPEDLAFIVRLYLTDGFSMREIGLLTGRSPNTVQVHLTKAAKLLHDGPLVTPSRRNGEKRLTAG</sequence>
<gene>
    <name evidence="2" type="ORF">C1280_26890</name>
</gene>
<dbReference type="RefSeq" id="WP_010034354.1">
    <property type="nucleotide sequence ID" value="NZ_CP025958.1"/>
</dbReference>
<dbReference type="GO" id="GO:0006352">
    <property type="term" value="P:DNA-templated transcription initiation"/>
    <property type="evidence" value="ECO:0007669"/>
    <property type="project" value="InterPro"/>
</dbReference>
<evidence type="ECO:0000259" key="1">
    <source>
        <dbReference type="Pfam" id="PF08281"/>
    </source>
</evidence>
<dbReference type="Proteomes" id="UP000245802">
    <property type="component" value="Chromosome"/>
</dbReference>
<name>A0A2Z3H5U8_9BACT</name>
<dbReference type="InterPro" id="IPR036388">
    <property type="entry name" value="WH-like_DNA-bd_sf"/>
</dbReference>
<dbReference type="Pfam" id="PF08281">
    <property type="entry name" value="Sigma70_r4_2"/>
    <property type="match status" value="1"/>
</dbReference>
<dbReference type="InterPro" id="IPR013324">
    <property type="entry name" value="RNA_pol_sigma_r3/r4-like"/>
</dbReference>
<feature type="domain" description="RNA polymerase sigma factor 70 region 4 type 2" evidence="1">
    <location>
        <begin position="117"/>
        <end position="163"/>
    </location>
</feature>
<keyword evidence="3" id="KW-1185">Reference proteome</keyword>
<protein>
    <submittedName>
        <fullName evidence="2">Sigma-70 family RNA polymerase sigma factor</fullName>
    </submittedName>
</protein>
<dbReference type="GO" id="GO:0003677">
    <property type="term" value="F:DNA binding"/>
    <property type="evidence" value="ECO:0007669"/>
    <property type="project" value="InterPro"/>
</dbReference>